<feature type="compositionally biased region" description="Polar residues" evidence="1">
    <location>
        <begin position="86"/>
        <end position="97"/>
    </location>
</feature>
<feature type="compositionally biased region" description="Pro residues" evidence="1">
    <location>
        <begin position="261"/>
        <end position="270"/>
    </location>
</feature>
<keyword evidence="4" id="KW-1185">Reference proteome</keyword>
<name>A0A8H7DUF0_PLEOS</name>
<evidence type="ECO:0000313" key="4">
    <source>
        <dbReference type="Proteomes" id="UP000623687"/>
    </source>
</evidence>
<feature type="region of interest" description="Disordered" evidence="1">
    <location>
        <begin position="86"/>
        <end position="187"/>
    </location>
</feature>
<dbReference type="AlphaFoldDB" id="A0A8H7DUF0"/>
<keyword evidence="2" id="KW-0472">Membrane</keyword>
<keyword evidence="2" id="KW-0812">Transmembrane</keyword>
<keyword evidence="2" id="KW-1133">Transmembrane helix</keyword>
<protein>
    <submittedName>
        <fullName evidence="3">Uncharacterized protein</fullName>
    </submittedName>
</protein>
<feature type="compositionally biased region" description="Polar residues" evidence="1">
    <location>
        <begin position="313"/>
        <end position="326"/>
    </location>
</feature>
<dbReference type="OrthoDB" id="3032280at2759"/>
<dbReference type="GeneID" id="59375296"/>
<evidence type="ECO:0000313" key="3">
    <source>
        <dbReference type="EMBL" id="KAF7433522.1"/>
    </source>
</evidence>
<sequence length="494" mass="54634">MISATSFRWYFVSLFILCLRLALPAFFLVNGAFAFMSKSTCYVVYILVWVFGLLINAFGTVNAVLALAVSIWPFWFYLNTATSGDSKAHQGHQQQHPETLEDDFEESPGTPIPDLEEDLDYDPLPEPIPTHRRRHRKSKRHDSSKGGRSTTAPPTTGAGTSSARSSNGTFKSNGDSPGYGHGYGQPLVPPITSDNSFYYGKRWFHSCKAASSTFRTRSAMSGYVQVRRQSSKDSSLPISSSPVLERLELVPVPAAPKDTPPHLPPPPPTLAGPRVPEYSIPLFAPLDKPRRTSQEGQSSTPHQRPSNRLARWSNKTSRPLALSTSGLPEALPSPFHSTQHAYSPMIVEVEHDESLVITHRLELLSINSLPPSPRLVKMASPIIDHNTRDAGLAVAFSELAAECDEYSDSSDDSMDIDDSDFSDSDSMDSYSPMDVDPVLREVDVDMDAWHHPPVESPFLGNSYAPSLRYRFTGLSLAPSWEDPYHDHNMLVDTC</sequence>
<evidence type="ECO:0000256" key="1">
    <source>
        <dbReference type="SAM" id="MobiDB-lite"/>
    </source>
</evidence>
<feature type="transmembrane region" description="Helical" evidence="2">
    <location>
        <begin position="42"/>
        <end position="75"/>
    </location>
</feature>
<feature type="compositionally biased region" description="Low complexity" evidence="1">
    <location>
        <begin position="146"/>
        <end position="169"/>
    </location>
</feature>
<dbReference type="RefSeq" id="XP_036633549.1">
    <property type="nucleotide sequence ID" value="XM_036775047.1"/>
</dbReference>
<accession>A0A8H7DUF0</accession>
<feature type="compositionally biased region" description="Polar residues" evidence="1">
    <location>
        <begin position="294"/>
        <end position="306"/>
    </location>
</feature>
<feature type="region of interest" description="Disordered" evidence="1">
    <location>
        <begin position="253"/>
        <end position="275"/>
    </location>
</feature>
<dbReference type="Proteomes" id="UP000623687">
    <property type="component" value="Unassembled WGS sequence"/>
</dbReference>
<feature type="compositionally biased region" description="Acidic residues" evidence="1">
    <location>
        <begin position="114"/>
        <end position="123"/>
    </location>
</feature>
<evidence type="ECO:0000256" key="2">
    <source>
        <dbReference type="SAM" id="Phobius"/>
    </source>
</evidence>
<feature type="compositionally biased region" description="Basic residues" evidence="1">
    <location>
        <begin position="130"/>
        <end position="142"/>
    </location>
</feature>
<dbReference type="VEuPathDB" id="FungiDB:PC9H_005478"/>
<feature type="region of interest" description="Disordered" evidence="1">
    <location>
        <begin position="406"/>
        <end position="430"/>
    </location>
</feature>
<feature type="region of interest" description="Disordered" evidence="1">
    <location>
        <begin position="287"/>
        <end position="332"/>
    </location>
</feature>
<comment type="caution">
    <text evidence="3">The sequence shown here is derived from an EMBL/GenBank/DDBJ whole genome shotgun (WGS) entry which is preliminary data.</text>
</comment>
<dbReference type="EMBL" id="JACETU010000003">
    <property type="protein sequence ID" value="KAF7433522.1"/>
    <property type="molecule type" value="Genomic_DNA"/>
</dbReference>
<feature type="transmembrane region" description="Helical" evidence="2">
    <location>
        <begin position="12"/>
        <end position="35"/>
    </location>
</feature>
<proteinExistence type="predicted"/>
<feature type="compositionally biased region" description="Acidic residues" evidence="1">
    <location>
        <begin position="406"/>
        <end position="426"/>
    </location>
</feature>
<organism evidence="3 4">
    <name type="scientific">Pleurotus ostreatus</name>
    <name type="common">Oyster mushroom</name>
    <name type="synonym">White-rot fungus</name>
    <dbReference type="NCBI Taxonomy" id="5322"/>
    <lineage>
        <taxon>Eukaryota</taxon>
        <taxon>Fungi</taxon>
        <taxon>Dikarya</taxon>
        <taxon>Basidiomycota</taxon>
        <taxon>Agaricomycotina</taxon>
        <taxon>Agaricomycetes</taxon>
        <taxon>Agaricomycetidae</taxon>
        <taxon>Agaricales</taxon>
        <taxon>Pleurotineae</taxon>
        <taxon>Pleurotaceae</taxon>
        <taxon>Pleurotus</taxon>
    </lineage>
</organism>
<gene>
    <name evidence="3" type="ORF">PC9H_005478</name>
</gene>
<reference evidence="3" key="1">
    <citation type="submission" date="2019-07" db="EMBL/GenBank/DDBJ databases">
        <authorList>
            <person name="Palmer J.M."/>
        </authorList>
    </citation>
    <scope>NUCLEOTIDE SEQUENCE</scope>
    <source>
        <strain evidence="3">PC9</strain>
    </source>
</reference>